<dbReference type="InterPro" id="IPR044722">
    <property type="entry name" value="SecA_SF2_C"/>
</dbReference>
<comment type="subunit">
    <text evidence="15">Monomer and homodimer. Part of the essential Sec protein translocation apparatus which comprises SecA, SecYEG and auxiliary proteins SecDF. Other proteins may also be involved.</text>
</comment>
<feature type="binding site" evidence="15">
    <location>
        <position position="277"/>
    </location>
    <ligand>
        <name>ATP</name>
        <dbReference type="ChEBI" id="CHEBI:30616"/>
    </ligand>
</feature>
<dbReference type="InterPro" id="IPR011115">
    <property type="entry name" value="SecA_DEAD"/>
</dbReference>
<accession>A0ABQ6G257</accession>
<comment type="similarity">
    <text evidence="3 15 16">Belongs to the SecA family.</text>
</comment>
<dbReference type="NCBIfam" id="NF009538">
    <property type="entry name" value="PRK12904.1"/>
    <property type="match status" value="1"/>
</dbReference>
<dbReference type="Gene3D" id="3.40.50.300">
    <property type="entry name" value="P-loop containing nucleotide triphosphate hydrolases"/>
    <property type="match status" value="3"/>
</dbReference>
<evidence type="ECO:0000256" key="3">
    <source>
        <dbReference type="ARBA" id="ARBA00007650"/>
    </source>
</evidence>
<dbReference type="SMART" id="SM00958">
    <property type="entry name" value="SecA_PP_bind"/>
    <property type="match status" value="1"/>
</dbReference>
<dbReference type="Pfam" id="PF01043">
    <property type="entry name" value="SecA_PP_bind"/>
    <property type="match status" value="1"/>
</dbReference>
<keyword evidence="13 15" id="KW-0811">Translocation</keyword>
<evidence type="ECO:0000256" key="1">
    <source>
        <dbReference type="ARBA" id="ARBA00001947"/>
    </source>
</evidence>
<keyword evidence="7" id="KW-0479">Metal-binding</keyword>
<dbReference type="InterPro" id="IPR000185">
    <property type="entry name" value="SecA"/>
</dbReference>
<evidence type="ECO:0000256" key="10">
    <source>
        <dbReference type="ARBA" id="ARBA00022840"/>
    </source>
</evidence>
<sequence length="1163" mass="131893">MQFLGKILGDPNKKEIKVMQPLIDKIEQLEPEMQKLSDDELTAKTAEFRSQLALHLKGGMVLEDELVTLLREVLQKVEPLAEQCSDEHLHIALTEPRQKIDRNDPENELRHHLQDTLSVAFEKAYENLSPLLNTLRAAKAIHLAEQRGEWPDEASDPEKAIIALLSEVEPQVKEIDSDFLHESFEALWPTFSEGRTPDAPRDDVANVRLTQFFIDLFHKIQEELVAIKADAIDDLLPAIAKRYQKRGKTLEDLLPEAFAVVREASTRRIKMRHYVVQLIGGIVLHQGRIAEMRTGEGKTLVATLPIYLNALTGKGVHLVTVNDYLARRDAEWMGQIYTFLGMSVGVIVNSVEPQSNERRAAYQADITYGTNNEFGFDYLRDNMVTSLDQMVQRELNFAIVDEVDNILIDEARTPLIISGQGQESTDMYAKFARWATRLDGEEDYTVEEKTRSVMLTEQGIDKIEQLAGVSNIYDEENLDLTRYMENAIKAQVIFKRDKDYIVKDGEVIIVDEFTGRQMPGRRYSEGLHQAIEAKEGVQVQRENHTLATITFQNFFRLYAKLAGMTGTAITEAEEFHKIYKLDVVVIPTNKPVRRDDFADLIYRNQEAKYKAVVEEIKECHEAGQPVLVGTTSVEASEMLSHMLDLQGIPHNVLNAKHHEREAQIVAQAGRSGSVTIATNMAGRGTDINLGGNPAGYFDSILRKHAEQVDYIREMPSRNEDERAEKEEAIQEYLENMSEAEKDKILQAQIEECDEDHKRVVEAGGLHIVGTERHESRRIDNQLRGRAGRQGDPGSTRFFLALDDELMRRFAADRVAGIMERVGMDEDTPLESRFVSRFIESAQTRVEGYNFDMRKNVVEYDDVIAKQREVIYSDRRSVLEHGDMHERILSMIRNEVGRIVDAAFPSPVLTEEEQLESLFKALETWVEIPDDLIPENIHAVRRDTMKQELTELVLEHYEKRGEELRQQAEEQGAENFDPIREFERSYLLQVVDRLWMDHIDSLDVMRAGIGFRSVGQRDPLVEFKNEAYRMFDELKLAIQHYTVDSLLKLLRNDVTITLQRPEPQRRMPANVHTNADELAQASGQAKSDEEDVRKSAKQTNKSRKDAARAAAAAGATVPAGRAARNGASGSTTSTTTDANGFPKVGRNDPCPCGSGKKYKKCHGA</sequence>
<evidence type="ECO:0000259" key="18">
    <source>
        <dbReference type="PROSITE" id="PS51192"/>
    </source>
</evidence>
<keyword evidence="6 15" id="KW-0963">Cytoplasm</keyword>
<dbReference type="SUPFAM" id="SSF81767">
    <property type="entry name" value="Pre-protein crosslinking domain of SecA"/>
    <property type="match status" value="1"/>
</dbReference>
<dbReference type="Pfam" id="PF07516">
    <property type="entry name" value="SecA_SW"/>
    <property type="match status" value="1"/>
</dbReference>
<dbReference type="SUPFAM" id="SSF81886">
    <property type="entry name" value="Helical scaffold and wing domains of SecA"/>
    <property type="match status" value="1"/>
</dbReference>
<organism evidence="20 21">
    <name type="scientific">Dictyobacter halimunensis</name>
    <dbReference type="NCBI Taxonomy" id="3026934"/>
    <lineage>
        <taxon>Bacteria</taxon>
        <taxon>Bacillati</taxon>
        <taxon>Chloroflexota</taxon>
        <taxon>Ktedonobacteria</taxon>
        <taxon>Ktedonobacterales</taxon>
        <taxon>Dictyobacteraceae</taxon>
        <taxon>Dictyobacter</taxon>
    </lineage>
</organism>
<dbReference type="RefSeq" id="WP_338255264.1">
    <property type="nucleotide sequence ID" value="NZ_BSRI01000002.1"/>
</dbReference>
<dbReference type="CDD" id="cd17928">
    <property type="entry name" value="DEXDc_SecA"/>
    <property type="match status" value="1"/>
</dbReference>
<dbReference type="EC" id="7.4.2.8" evidence="15"/>
<dbReference type="InterPro" id="IPR036670">
    <property type="entry name" value="SecA_X-link_sf"/>
</dbReference>
<dbReference type="PRINTS" id="PR00906">
    <property type="entry name" value="SECA"/>
</dbReference>
<comment type="function">
    <text evidence="15">Part of the Sec protein translocase complex. Interacts with the SecYEG preprotein conducting channel. Has a central role in coupling the hydrolysis of ATP to the transfer of proteins into and across the cell membrane, serving as an ATP-driven molecular motor driving the stepwise translocation of polypeptide chains across the membrane.</text>
</comment>
<feature type="compositionally biased region" description="Low complexity" evidence="17">
    <location>
        <begin position="1107"/>
        <end position="1135"/>
    </location>
</feature>
<dbReference type="PANTHER" id="PTHR30612">
    <property type="entry name" value="SECA INNER MEMBRANE COMPONENT OF SEC PROTEIN SECRETION SYSTEM"/>
    <property type="match status" value="1"/>
</dbReference>
<feature type="region of interest" description="Disordered" evidence="17">
    <location>
        <begin position="1079"/>
        <end position="1163"/>
    </location>
</feature>
<dbReference type="NCBIfam" id="TIGR00963">
    <property type="entry name" value="secA"/>
    <property type="match status" value="1"/>
</dbReference>
<feature type="domain" description="Helicase ATP-binding" evidence="18">
    <location>
        <begin position="279"/>
        <end position="419"/>
    </location>
</feature>
<keyword evidence="5 15" id="KW-1003">Cell membrane</keyword>
<dbReference type="HAMAP" id="MF_01382">
    <property type="entry name" value="SecA"/>
    <property type="match status" value="1"/>
</dbReference>
<dbReference type="InterPro" id="IPR011116">
    <property type="entry name" value="SecA_Wing/Scaffold"/>
</dbReference>
<evidence type="ECO:0000256" key="12">
    <source>
        <dbReference type="ARBA" id="ARBA00022967"/>
    </source>
</evidence>
<dbReference type="Proteomes" id="UP001344906">
    <property type="component" value="Unassembled WGS sequence"/>
</dbReference>
<keyword evidence="8 15" id="KW-0547">Nucleotide-binding</keyword>
<keyword evidence="12 15" id="KW-1278">Translocase</keyword>
<dbReference type="Gene3D" id="3.90.1440.10">
    <property type="entry name" value="SecA, preprotein cross-linking domain"/>
    <property type="match status" value="1"/>
</dbReference>
<feature type="domain" description="SecA family profile" evidence="19">
    <location>
        <begin position="1"/>
        <end position="830"/>
    </location>
</feature>
<evidence type="ECO:0000256" key="17">
    <source>
        <dbReference type="SAM" id="MobiDB-lite"/>
    </source>
</evidence>
<dbReference type="CDD" id="cd18803">
    <property type="entry name" value="SF2_C_secA"/>
    <property type="match status" value="1"/>
</dbReference>
<evidence type="ECO:0000256" key="6">
    <source>
        <dbReference type="ARBA" id="ARBA00022490"/>
    </source>
</evidence>
<evidence type="ECO:0000256" key="8">
    <source>
        <dbReference type="ARBA" id="ARBA00022741"/>
    </source>
</evidence>
<evidence type="ECO:0000256" key="13">
    <source>
        <dbReference type="ARBA" id="ARBA00023010"/>
    </source>
</evidence>
<dbReference type="Gene3D" id="3.10.450.50">
    <property type="match status" value="1"/>
</dbReference>
<keyword evidence="14 15" id="KW-0472">Membrane</keyword>
<evidence type="ECO:0000256" key="2">
    <source>
        <dbReference type="ARBA" id="ARBA00004170"/>
    </source>
</evidence>
<evidence type="ECO:0000256" key="5">
    <source>
        <dbReference type="ARBA" id="ARBA00022475"/>
    </source>
</evidence>
<comment type="catalytic activity">
    <reaction evidence="15">
        <text>ATP + H2O + cellular proteinSide 1 = ADP + phosphate + cellular proteinSide 2.</text>
        <dbReference type="EC" id="7.4.2.8"/>
    </reaction>
</comment>
<dbReference type="PROSITE" id="PS01312">
    <property type="entry name" value="SECA"/>
    <property type="match status" value="1"/>
</dbReference>
<evidence type="ECO:0000256" key="7">
    <source>
        <dbReference type="ARBA" id="ARBA00022723"/>
    </source>
</evidence>
<evidence type="ECO:0000256" key="9">
    <source>
        <dbReference type="ARBA" id="ARBA00022833"/>
    </source>
</evidence>
<comment type="caution">
    <text evidence="20">The sequence shown here is derived from an EMBL/GenBank/DDBJ whole genome shotgun (WGS) entry which is preliminary data.</text>
</comment>
<dbReference type="InterPro" id="IPR027417">
    <property type="entry name" value="P-loop_NTPase"/>
</dbReference>
<dbReference type="InterPro" id="IPR036266">
    <property type="entry name" value="SecA_Wing/Scaffold_sf"/>
</dbReference>
<keyword evidence="11 15" id="KW-0653">Protein transport</keyword>
<protein>
    <recommendedName>
        <fullName evidence="15 16">Protein translocase subunit SecA</fullName>
        <ecNumber evidence="15">7.4.2.8</ecNumber>
    </recommendedName>
</protein>
<evidence type="ECO:0000256" key="11">
    <source>
        <dbReference type="ARBA" id="ARBA00022927"/>
    </source>
</evidence>
<dbReference type="InterPro" id="IPR011130">
    <property type="entry name" value="SecA_preprotein_X-link_dom"/>
</dbReference>
<dbReference type="SMART" id="SM00957">
    <property type="entry name" value="SecA_DEAD"/>
    <property type="match status" value="1"/>
</dbReference>
<gene>
    <name evidence="15 20" type="primary">secA</name>
    <name evidence="20" type="ORF">KDH_57000</name>
</gene>
<evidence type="ECO:0000256" key="16">
    <source>
        <dbReference type="RuleBase" id="RU003874"/>
    </source>
</evidence>
<dbReference type="PANTHER" id="PTHR30612:SF0">
    <property type="entry name" value="CHLOROPLAST PROTEIN-TRANSPORTING ATPASE"/>
    <property type="match status" value="1"/>
</dbReference>
<dbReference type="InterPro" id="IPR014001">
    <property type="entry name" value="Helicase_ATP-bd"/>
</dbReference>
<dbReference type="InterPro" id="IPR004027">
    <property type="entry name" value="SEC_C_motif"/>
</dbReference>
<reference evidence="20 21" key="1">
    <citation type="submission" date="2023-02" db="EMBL/GenBank/DDBJ databases">
        <title>Dictyobacter halimunensis sp. nov., a new member of the class Ktedonobacteria from forest soil in a geothermal area.</title>
        <authorList>
            <person name="Rachmania M.K."/>
            <person name="Ningsih F."/>
            <person name="Sakai Y."/>
            <person name="Yabe S."/>
            <person name="Yokota A."/>
            <person name="Sjamsuridzal W."/>
        </authorList>
    </citation>
    <scope>NUCLEOTIDE SEQUENCE [LARGE SCALE GENOMIC DNA]</scope>
    <source>
        <strain evidence="20 21">S3.2.2.5</strain>
    </source>
</reference>
<evidence type="ECO:0000259" key="19">
    <source>
        <dbReference type="PROSITE" id="PS51196"/>
    </source>
</evidence>
<dbReference type="PROSITE" id="PS51196">
    <property type="entry name" value="SECA_MOTOR_DEAD"/>
    <property type="match status" value="1"/>
</dbReference>
<evidence type="ECO:0000256" key="14">
    <source>
        <dbReference type="ARBA" id="ARBA00023136"/>
    </source>
</evidence>
<evidence type="ECO:0000256" key="4">
    <source>
        <dbReference type="ARBA" id="ARBA00022448"/>
    </source>
</evidence>
<dbReference type="SUPFAM" id="SSF52540">
    <property type="entry name" value="P-loop containing nucleoside triphosphate hydrolases"/>
    <property type="match status" value="2"/>
</dbReference>
<dbReference type="PROSITE" id="PS51192">
    <property type="entry name" value="HELICASE_ATP_BIND_1"/>
    <property type="match status" value="1"/>
</dbReference>
<feature type="binding site" evidence="15">
    <location>
        <position position="686"/>
    </location>
    <ligand>
        <name>ATP</name>
        <dbReference type="ChEBI" id="CHEBI:30616"/>
    </ligand>
</feature>
<dbReference type="EMBL" id="BSRI01000002">
    <property type="protein sequence ID" value="GLV58872.1"/>
    <property type="molecule type" value="Genomic_DNA"/>
</dbReference>
<keyword evidence="10 15" id="KW-0067">ATP-binding</keyword>
<keyword evidence="9" id="KW-0862">Zinc</keyword>
<evidence type="ECO:0000313" key="20">
    <source>
        <dbReference type="EMBL" id="GLV58872.1"/>
    </source>
</evidence>
<dbReference type="Gene3D" id="1.10.3060.10">
    <property type="entry name" value="Helical scaffold and wing domains of SecA"/>
    <property type="match status" value="1"/>
</dbReference>
<dbReference type="Pfam" id="PF21090">
    <property type="entry name" value="P-loop_SecA"/>
    <property type="match status" value="1"/>
</dbReference>
<keyword evidence="4 15" id="KW-0813">Transport</keyword>
<comment type="cofactor">
    <cofactor evidence="1">
        <name>Zn(2+)</name>
        <dbReference type="ChEBI" id="CHEBI:29105"/>
    </cofactor>
</comment>
<dbReference type="InterPro" id="IPR020937">
    <property type="entry name" value="SecA_CS"/>
</dbReference>
<comment type="subcellular location">
    <subcellularLocation>
        <location evidence="15">Cell membrane</location>
        <topology evidence="15">Peripheral membrane protein</topology>
        <orientation evidence="15">Cytoplasmic side</orientation>
    </subcellularLocation>
    <subcellularLocation>
        <location evidence="15">Cytoplasm</location>
    </subcellularLocation>
    <subcellularLocation>
        <location evidence="2">Membrane</location>
        <topology evidence="2">Peripheral membrane protein</topology>
    </subcellularLocation>
    <text evidence="15">Distribution is 50-50.</text>
</comment>
<evidence type="ECO:0000256" key="15">
    <source>
        <dbReference type="HAMAP-Rule" id="MF_01382"/>
    </source>
</evidence>
<proteinExistence type="inferred from homology"/>
<evidence type="ECO:0000313" key="21">
    <source>
        <dbReference type="Proteomes" id="UP001344906"/>
    </source>
</evidence>
<name>A0ABQ6G257_9CHLR</name>
<dbReference type="InterPro" id="IPR014018">
    <property type="entry name" value="SecA_motor_DEAD"/>
</dbReference>
<feature type="binding site" evidence="15">
    <location>
        <begin position="295"/>
        <end position="299"/>
    </location>
    <ligand>
        <name>ATP</name>
        <dbReference type="ChEBI" id="CHEBI:30616"/>
    </ligand>
</feature>
<dbReference type="Pfam" id="PF02810">
    <property type="entry name" value="SEC-C"/>
    <property type="match status" value="1"/>
</dbReference>
<keyword evidence="21" id="KW-1185">Reference proteome</keyword>
<dbReference type="Pfam" id="PF07517">
    <property type="entry name" value="SecA_DEAD"/>
    <property type="match status" value="2"/>
</dbReference>